<feature type="domain" description="CHASE4" evidence="2">
    <location>
        <begin position="84"/>
        <end position="154"/>
    </location>
</feature>
<evidence type="ECO:0000259" key="2">
    <source>
        <dbReference type="Pfam" id="PF05228"/>
    </source>
</evidence>
<proteinExistence type="predicted"/>
<evidence type="ECO:0000313" key="4">
    <source>
        <dbReference type="Proteomes" id="UP001063350"/>
    </source>
</evidence>
<keyword evidence="1" id="KW-0472">Membrane</keyword>
<keyword evidence="1" id="KW-0812">Transmembrane</keyword>
<keyword evidence="1" id="KW-1133">Transmembrane helix</keyword>
<dbReference type="KEGG" id="ddu:GF1_26450"/>
<protein>
    <recommendedName>
        <fullName evidence="2">CHASE4 domain-containing protein</fullName>
    </recommendedName>
</protein>
<dbReference type="EMBL" id="AP024233">
    <property type="protein sequence ID" value="BCO10269.1"/>
    <property type="molecule type" value="Genomic_DNA"/>
</dbReference>
<name>A0A915U2X7_9BACT</name>
<dbReference type="AlphaFoldDB" id="A0A915U2X7"/>
<dbReference type="InterPro" id="IPR007892">
    <property type="entry name" value="CHASE4"/>
</dbReference>
<keyword evidence="4" id="KW-1185">Reference proteome</keyword>
<dbReference type="RefSeq" id="WP_267927004.1">
    <property type="nucleotide sequence ID" value="NZ_AP024233.1"/>
</dbReference>
<gene>
    <name evidence="3" type="ORF">GF1_26450</name>
</gene>
<organism evidence="3 4">
    <name type="scientific">Desulfolithobacter dissulfuricans</name>
    <dbReference type="NCBI Taxonomy" id="2795293"/>
    <lineage>
        <taxon>Bacteria</taxon>
        <taxon>Pseudomonadati</taxon>
        <taxon>Thermodesulfobacteriota</taxon>
        <taxon>Desulfobulbia</taxon>
        <taxon>Desulfobulbales</taxon>
        <taxon>Desulfobulbaceae</taxon>
        <taxon>Desulfolithobacter</taxon>
    </lineage>
</organism>
<accession>A0A915U2X7</accession>
<dbReference type="Pfam" id="PF05228">
    <property type="entry name" value="CHASE4"/>
    <property type="match status" value="1"/>
</dbReference>
<sequence>MLSLEKKQAVPGRHRNHSSFAFVHRKINEQVRKLRIQFIIGLLLLVICFSLANFFIVQDVVVPNNERLEQEIARKDMERVVSTLQREIEFLDSFAFDWAAWDDTYRFITDRNQEYIESNLGDYTFRDNQLNLIIFYDIRGNVVWSRIVDLDTMEELQLPEFPRKGFRRTILCSSIRMYPVPWPVSWWSSGGR</sequence>
<reference evidence="3" key="1">
    <citation type="submission" date="2020-12" db="EMBL/GenBank/DDBJ databases">
        <title>Desulfobium dissulfuricans gen. nov., sp. nov., a novel mesophilic, sulfate-reducing bacterium isolated from a deep-sea hydrothermal vent.</title>
        <authorList>
            <person name="Hashimoto Y."/>
            <person name="Tame A."/>
            <person name="Sawayama S."/>
            <person name="Miyazaki J."/>
            <person name="Takai K."/>
            <person name="Nakagawa S."/>
        </authorList>
    </citation>
    <scope>NUCLEOTIDE SEQUENCE</scope>
    <source>
        <strain evidence="3">GF1</strain>
    </source>
</reference>
<dbReference type="Proteomes" id="UP001063350">
    <property type="component" value="Chromosome"/>
</dbReference>
<evidence type="ECO:0000256" key="1">
    <source>
        <dbReference type="SAM" id="Phobius"/>
    </source>
</evidence>
<evidence type="ECO:0000313" key="3">
    <source>
        <dbReference type="EMBL" id="BCO10269.1"/>
    </source>
</evidence>
<feature type="transmembrane region" description="Helical" evidence="1">
    <location>
        <begin position="34"/>
        <end position="57"/>
    </location>
</feature>